<reference evidence="2" key="2">
    <citation type="submission" date="2023-06" db="EMBL/GenBank/DDBJ databases">
        <authorList>
            <consortium name="Lawrence Berkeley National Laboratory"/>
            <person name="Haridas S."/>
            <person name="Hensen N."/>
            <person name="Bonometti L."/>
            <person name="Westerberg I."/>
            <person name="Brannstrom I.O."/>
            <person name="Guillou S."/>
            <person name="Cros-Aarteil S."/>
            <person name="Calhoun S."/>
            <person name="Kuo A."/>
            <person name="Mondo S."/>
            <person name="Pangilinan J."/>
            <person name="Riley R."/>
            <person name="Labutti K."/>
            <person name="Andreopoulos B."/>
            <person name="Lipzen A."/>
            <person name="Chen C."/>
            <person name="Yanf M."/>
            <person name="Daum C."/>
            <person name="Ng V."/>
            <person name="Clum A."/>
            <person name="Steindorff A."/>
            <person name="Ohm R."/>
            <person name="Martin F."/>
            <person name="Silar P."/>
            <person name="Natvig D."/>
            <person name="Lalanne C."/>
            <person name="Gautier V."/>
            <person name="Ament-Velasquez S.L."/>
            <person name="Kruys A."/>
            <person name="Hutchinson M.I."/>
            <person name="Powell A.J."/>
            <person name="Barry K."/>
            <person name="Miller A.N."/>
            <person name="Grigoriev I.V."/>
            <person name="Debuchy R."/>
            <person name="Gladieux P."/>
            <person name="Thoren M.H."/>
            <person name="Johannesson H."/>
        </authorList>
    </citation>
    <scope>NUCLEOTIDE SEQUENCE</scope>
    <source>
        <strain evidence="2">CBS 958.72</strain>
    </source>
</reference>
<dbReference type="EMBL" id="JAULSN010000004">
    <property type="protein sequence ID" value="KAK3374485.1"/>
    <property type="molecule type" value="Genomic_DNA"/>
</dbReference>
<gene>
    <name evidence="2" type="ORF">B0T24DRAFT_528199</name>
</gene>
<dbReference type="Gene3D" id="3.90.550.50">
    <property type="match status" value="1"/>
</dbReference>
<accession>A0AAE0KE21</accession>
<comment type="caution">
    <text evidence="2">The sequence shown here is derived from an EMBL/GenBank/DDBJ whole genome shotgun (WGS) entry which is preliminary data.</text>
</comment>
<evidence type="ECO:0000313" key="3">
    <source>
        <dbReference type="Proteomes" id="UP001287356"/>
    </source>
</evidence>
<feature type="region of interest" description="Disordered" evidence="1">
    <location>
        <begin position="1"/>
        <end position="26"/>
    </location>
</feature>
<protein>
    <recommendedName>
        <fullName evidence="4">Glycosyltransferase family 31 protein</fullName>
    </recommendedName>
</protein>
<evidence type="ECO:0000256" key="1">
    <source>
        <dbReference type="SAM" id="MobiDB-lite"/>
    </source>
</evidence>
<feature type="compositionally biased region" description="Polar residues" evidence="1">
    <location>
        <begin position="1"/>
        <end position="12"/>
    </location>
</feature>
<sequence length="497" mass="53689">MVPPSSSSSNVKTLPPPSLTDAGVPLFNPNVDFERVRTKSPDTPQRGVDKDVLTLSTPGGQGAEAVDASALLFGVASNYDRLMYGDQALMHDWSRWLTDGRGKSNGAGLVVVLQMAPSAKQVSTIRDELQRLGIDAAVASAADRPDETAYQQVVTRLLRGRFHGLRGLQRQQARKYFGIIEEDVFFPSMARLLEKLAPFSPDKEYYIGAPSEQSDWEVDNGTALTYGGGAVFTTAPLLDKVGAECLQEPASAGGTGSSQVFDVLLHDCIAKHIGASMHVLPSLYNPVAPPPPTADVGGYGSGMRPLTLHHYRNWHRFEAGKGHRVTSACGEACFLQRFLFADGWVLVNGYTLTHYPQGVEAVPVYPSAAADPAVAAAAEEARKKAAADAPRLDDRLVIEEAAALDLAMPPRDAKTLTSPGRTKKTWRLLDSRTRDNGDVWQAYVNRKGGDNSFSEIDDRLASDIRHSDEEKSDVDSVILLIWEAPAAPARTKAKALA</sequence>
<evidence type="ECO:0008006" key="4">
    <source>
        <dbReference type="Google" id="ProtNLM"/>
    </source>
</evidence>
<name>A0AAE0KE21_9PEZI</name>
<organism evidence="2 3">
    <name type="scientific">Lasiosphaeria ovina</name>
    <dbReference type="NCBI Taxonomy" id="92902"/>
    <lineage>
        <taxon>Eukaryota</taxon>
        <taxon>Fungi</taxon>
        <taxon>Dikarya</taxon>
        <taxon>Ascomycota</taxon>
        <taxon>Pezizomycotina</taxon>
        <taxon>Sordariomycetes</taxon>
        <taxon>Sordariomycetidae</taxon>
        <taxon>Sordariales</taxon>
        <taxon>Lasiosphaeriaceae</taxon>
        <taxon>Lasiosphaeria</taxon>
    </lineage>
</organism>
<keyword evidence="3" id="KW-1185">Reference proteome</keyword>
<proteinExistence type="predicted"/>
<evidence type="ECO:0000313" key="2">
    <source>
        <dbReference type="EMBL" id="KAK3374485.1"/>
    </source>
</evidence>
<dbReference type="AlphaFoldDB" id="A0AAE0KE21"/>
<dbReference type="Proteomes" id="UP001287356">
    <property type="component" value="Unassembled WGS sequence"/>
</dbReference>
<reference evidence="2" key="1">
    <citation type="journal article" date="2023" name="Mol. Phylogenet. Evol.">
        <title>Genome-scale phylogeny and comparative genomics of the fungal order Sordariales.</title>
        <authorList>
            <person name="Hensen N."/>
            <person name="Bonometti L."/>
            <person name="Westerberg I."/>
            <person name="Brannstrom I.O."/>
            <person name="Guillou S."/>
            <person name="Cros-Aarteil S."/>
            <person name="Calhoun S."/>
            <person name="Haridas S."/>
            <person name="Kuo A."/>
            <person name="Mondo S."/>
            <person name="Pangilinan J."/>
            <person name="Riley R."/>
            <person name="LaButti K."/>
            <person name="Andreopoulos B."/>
            <person name="Lipzen A."/>
            <person name="Chen C."/>
            <person name="Yan M."/>
            <person name="Daum C."/>
            <person name="Ng V."/>
            <person name="Clum A."/>
            <person name="Steindorff A."/>
            <person name="Ohm R.A."/>
            <person name="Martin F."/>
            <person name="Silar P."/>
            <person name="Natvig D.O."/>
            <person name="Lalanne C."/>
            <person name="Gautier V."/>
            <person name="Ament-Velasquez S.L."/>
            <person name="Kruys A."/>
            <person name="Hutchinson M.I."/>
            <person name="Powell A.J."/>
            <person name="Barry K."/>
            <person name="Miller A.N."/>
            <person name="Grigoriev I.V."/>
            <person name="Debuchy R."/>
            <person name="Gladieux P."/>
            <person name="Hiltunen Thoren M."/>
            <person name="Johannesson H."/>
        </authorList>
    </citation>
    <scope>NUCLEOTIDE SEQUENCE</scope>
    <source>
        <strain evidence="2">CBS 958.72</strain>
    </source>
</reference>